<comment type="caution">
    <text evidence="6">The sequence shown here is derived from an EMBL/GenBank/DDBJ whole genome shotgun (WGS) entry which is preliminary data.</text>
</comment>
<sequence>MIDNPPNGENRDSTLNWIAQLPAAVEAEVRAAMKPKPLKAGESIYHFGEEADALYQVISGSVQTSNVTAEGKEILLHIMQPGECFGEIGIIEGSPRAQNAEAREDCELAAMNKKEFNELRKRHPEINEAILQMQCTRLRMVFMFIEDSALRPLRQRLARRLVLMATMMGAQKGEQIFIKLTLSQEELGKMLGASRQSINKELSYLEKEGIVDKSRDGICILDPAALNAIT</sequence>
<keyword evidence="2" id="KW-0238">DNA-binding</keyword>
<evidence type="ECO:0000256" key="1">
    <source>
        <dbReference type="ARBA" id="ARBA00023015"/>
    </source>
</evidence>
<evidence type="ECO:0000256" key="3">
    <source>
        <dbReference type="ARBA" id="ARBA00023163"/>
    </source>
</evidence>
<protein>
    <submittedName>
        <fullName evidence="6">CRP-like cAMP-binding protein</fullName>
    </submittedName>
</protein>
<dbReference type="SMART" id="SM00419">
    <property type="entry name" value="HTH_CRP"/>
    <property type="match status" value="1"/>
</dbReference>
<dbReference type="PANTHER" id="PTHR24567:SF74">
    <property type="entry name" value="HTH-TYPE TRANSCRIPTIONAL REGULATOR ARCR"/>
    <property type="match status" value="1"/>
</dbReference>
<dbReference type="Pfam" id="PF13545">
    <property type="entry name" value="HTH_Crp_2"/>
    <property type="match status" value="1"/>
</dbReference>
<dbReference type="InterPro" id="IPR018490">
    <property type="entry name" value="cNMP-bd_dom_sf"/>
</dbReference>
<dbReference type="CDD" id="cd00038">
    <property type="entry name" value="CAP_ED"/>
    <property type="match status" value="1"/>
</dbReference>
<feature type="domain" description="Cyclic nucleotide-binding" evidence="4">
    <location>
        <begin position="17"/>
        <end position="119"/>
    </location>
</feature>
<dbReference type="GO" id="GO:0005829">
    <property type="term" value="C:cytosol"/>
    <property type="evidence" value="ECO:0007669"/>
    <property type="project" value="TreeGrafter"/>
</dbReference>
<dbReference type="PANTHER" id="PTHR24567">
    <property type="entry name" value="CRP FAMILY TRANSCRIPTIONAL REGULATORY PROTEIN"/>
    <property type="match status" value="1"/>
</dbReference>
<feature type="domain" description="HTH crp-type" evidence="5">
    <location>
        <begin position="151"/>
        <end position="224"/>
    </location>
</feature>
<name>A0A7X0MWR6_9GAMM</name>
<gene>
    <name evidence="6" type="ORF">HNR48_003038</name>
</gene>
<dbReference type="Proteomes" id="UP000528457">
    <property type="component" value="Unassembled WGS sequence"/>
</dbReference>
<dbReference type="InterPro" id="IPR036390">
    <property type="entry name" value="WH_DNA-bd_sf"/>
</dbReference>
<dbReference type="PROSITE" id="PS51063">
    <property type="entry name" value="HTH_CRP_2"/>
    <property type="match status" value="1"/>
</dbReference>
<dbReference type="SUPFAM" id="SSF51206">
    <property type="entry name" value="cAMP-binding domain-like"/>
    <property type="match status" value="1"/>
</dbReference>
<dbReference type="InterPro" id="IPR012318">
    <property type="entry name" value="HTH_CRP"/>
</dbReference>
<accession>A0A7X0MWR6</accession>
<dbReference type="RefSeq" id="WP_166845276.1">
    <property type="nucleotide sequence ID" value="NZ_JAAONY010000002.1"/>
</dbReference>
<dbReference type="SMART" id="SM00100">
    <property type="entry name" value="cNMP"/>
    <property type="match status" value="1"/>
</dbReference>
<evidence type="ECO:0000259" key="5">
    <source>
        <dbReference type="PROSITE" id="PS51063"/>
    </source>
</evidence>
<evidence type="ECO:0000259" key="4">
    <source>
        <dbReference type="PROSITE" id="PS50042"/>
    </source>
</evidence>
<evidence type="ECO:0000313" key="6">
    <source>
        <dbReference type="EMBL" id="MBB6522753.1"/>
    </source>
</evidence>
<dbReference type="InterPro" id="IPR050397">
    <property type="entry name" value="Env_Response_Regulators"/>
</dbReference>
<organism evidence="6 7">
    <name type="scientific">Pseudoteredinibacter isoporae</name>
    <dbReference type="NCBI Taxonomy" id="570281"/>
    <lineage>
        <taxon>Bacteria</taxon>
        <taxon>Pseudomonadati</taxon>
        <taxon>Pseudomonadota</taxon>
        <taxon>Gammaproteobacteria</taxon>
        <taxon>Cellvibrionales</taxon>
        <taxon>Cellvibrionaceae</taxon>
        <taxon>Pseudoteredinibacter</taxon>
    </lineage>
</organism>
<dbReference type="InterPro" id="IPR000595">
    <property type="entry name" value="cNMP-bd_dom"/>
</dbReference>
<dbReference type="GO" id="GO:0003700">
    <property type="term" value="F:DNA-binding transcription factor activity"/>
    <property type="evidence" value="ECO:0007669"/>
    <property type="project" value="TreeGrafter"/>
</dbReference>
<dbReference type="AlphaFoldDB" id="A0A7X0MWR6"/>
<keyword evidence="7" id="KW-1185">Reference proteome</keyword>
<dbReference type="Pfam" id="PF00027">
    <property type="entry name" value="cNMP_binding"/>
    <property type="match status" value="1"/>
</dbReference>
<dbReference type="SUPFAM" id="SSF46785">
    <property type="entry name" value="Winged helix' DNA-binding domain"/>
    <property type="match status" value="1"/>
</dbReference>
<dbReference type="EMBL" id="JACHHT010000002">
    <property type="protein sequence ID" value="MBB6522753.1"/>
    <property type="molecule type" value="Genomic_DNA"/>
</dbReference>
<keyword evidence="3" id="KW-0804">Transcription</keyword>
<dbReference type="InParanoid" id="A0A7X0MWR6"/>
<keyword evidence="1" id="KW-0805">Transcription regulation</keyword>
<proteinExistence type="predicted"/>
<dbReference type="InterPro" id="IPR014710">
    <property type="entry name" value="RmlC-like_jellyroll"/>
</dbReference>
<reference evidence="6 7" key="1">
    <citation type="submission" date="2020-08" db="EMBL/GenBank/DDBJ databases">
        <title>Genomic Encyclopedia of Type Strains, Phase IV (KMG-IV): sequencing the most valuable type-strain genomes for metagenomic binning, comparative biology and taxonomic classification.</title>
        <authorList>
            <person name="Goeker M."/>
        </authorList>
    </citation>
    <scope>NUCLEOTIDE SEQUENCE [LARGE SCALE GENOMIC DNA]</scope>
    <source>
        <strain evidence="6 7">DSM 22368</strain>
    </source>
</reference>
<dbReference type="Gene3D" id="2.60.120.10">
    <property type="entry name" value="Jelly Rolls"/>
    <property type="match status" value="1"/>
</dbReference>
<evidence type="ECO:0000313" key="7">
    <source>
        <dbReference type="Proteomes" id="UP000528457"/>
    </source>
</evidence>
<dbReference type="GO" id="GO:0003677">
    <property type="term" value="F:DNA binding"/>
    <property type="evidence" value="ECO:0007669"/>
    <property type="project" value="UniProtKB-KW"/>
</dbReference>
<dbReference type="PROSITE" id="PS50042">
    <property type="entry name" value="CNMP_BINDING_3"/>
    <property type="match status" value="1"/>
</dbReference>
<evidence type="ECO:0000256" key="2">
    <source>
        <dbReference type="ARBA" id="ARBA00023125"/>
    </source>
</evidence>